<keyword evidence="3" id="KW-0472">Membrane</keyword>
<reference evidence="4" key="1">
    <citation type="submission" date="2021-05" db="EMBL/GenBank/DDBJ databases">
        <title>Complete genome sequence of the cellulolytic planctomycete Telmatocola sphagniphila SP2T and characterization of the first cellulase from planctomycetes.</title>
        <authorList>
            <person name="Rakitin A.L."/>
            <person name="Beletsky A.V."/>
            <person name="Naumoff D.G."/>
            <person name="Kulichevskaya I.S."/>
            <person name="Mardanov A.V."/>
            <person name="Ravin N.V."/>
            <person name="Dedysh S.N."/>
        </authorList>
    </citation>
    <scope>NUCLEOTIDE SEQUENCE</scope>
    <source>
        <strain evidence="4">SP2T</strain>
    </source>
</reference>
<dbReference type="RefSeq" id="WP_213495753.1">
    <property type="nucleotide sequence ID" value="NZ_CP074694.1"/>
</dbReference>
<name>A0A8E6B3S7_9BACT</name>
<keyword evidence="3" id="KW-1133">Transmembrane helix</keyword>
<dbReference type="KEGG" id="tsph:KIH39_22835"/>
<evidence type="ECO:0000256" key="3">
    <source>
        <dbReference type="SAM" id="Phobius"/>
    </source>
</evidence>
<feature type="transmembrane region" description="Helical" evidence="3">
    <location>
        <begin position="582"/>
        <end position="603"/>
    </location>
</feature>
<dbReference type="CDD" id="cd10170">
    <property type="entry name" value="ASKHA_NBD_HSP70"/>
    <property type="match status" value="1"/>
</dbReference>
<dbReference type="InterPro" id="IPR013126">
    <property type="entry name" value="Hsp_70_fam"/>
</dbReference>
<evidence type="ECO:0000256" key="1">
    <source>
        <dbReference type="ARBA" id="ARBA00022741"/>
    </source>
</evidence>
<sequence>MASSLPNGMKELPLLGYIGIDFGTSTTHIAVCYLDGNTVPQAVPLAGKSSILTCLLLREANSNGEAVVAYGEKALRTWFTLSDSERKNHRFAVGFKPDIISGSRAGIAQSDSRAFLTKCFQAVRESGVVRALGREEGMPVVIGVPAEISELQKRTTAELAEQAGFGKVNSLEEPLGALAYHLADGSVSGAEARTGVLVIDFGGGTLDIAWLNSSKGMAAPWGDPLLGGRLFDDIFYQWLLQQNPQIELSDADQFFVWQATCRELKEKFSTHWQDELDSSQKPALEAIEYQDLLALPGRRFAEFRGSVPEFLNRTQRYRPSSVAQEYFSKVDSRLRDLGKEKPVDLLDWIRRELTRGFNQNQHPLALIILTGGSCKWPFMRDLAVDAFGLKRECVRRSPDPETTIGSGLAVYNVLKHRNALKRQKLHEEFPTYKEKFQRRVEEKIDEFTRQTAMAVVLPLMKQVESLFLKWYSEGGALKSVQENIQTFVENYDVKNTLQARDKLLAEDLMRLIRDYLGIWLKEHSIHRKVEDLLPPGTLTVPVPELGSFTNEITKIISNLVVIGLTGTIFGIVYLAAHGTHILAHPLTGLPIALASALAAGLGFQRIEEPLRRKVLEFEWGQNSLKALKLALSENRLKEKIAESQQKAIQEIQDLLKGAGPRDQAPTAARPSSSWNNLQELRARVTGQFEDIVNKVIEDLGVLEEIRRD</sequence>
<dbReference type="Gene3D" id="3.90.640.10">
    <property type="entry name" value="Actin, Chain A, domain 4"/>
    <property type="match status" value="1"/>
</dbReference>
<dbReference type="EMBL" id="CP074694">
    <property type="protein sequence ID" value="QVL31650.1"/>
    <property type="molecule type" value="Genomic_DNA"/>
</dbReference>
<keyword evidence="3" id="KW-0812">Transmembrane</keyword>
<keyword evidence="1" id="KW-0547">Nucleotide-binding</keyword>
<dbReference type="SUPFAM" id="SSF53067">
    <property type="entry name" value="Actin-like ATPase domain"/>
    <property type="match status" value="2"/>
</dbReference>
<keyword evidence="2" id="KW-0067">ATP-binding</keyword>
<dbReference type="InterPro" id="IPR043129">
    <property type="entry name" value="ATPase_NBD"/>
</dbReference>
<dbReference type="GO" id="GO:0005524">
    <property type="term" value="F:ATP binding"/>
    <property type="evidence" value="ECO:0007669"/>
    <property type="project" value="UniProtKB-KW"/>
</dbReference>
<feature type="transmembrane region" description="Helical" evidence="3">
    <location>
        <begin position="555"/>
        <end position="576"/>
    </location>
</feature>
<dbReference type="GO" id="GO:0140662">
    <property type="term" value="F:ATP-dependent protein folding chaperone"/>
    <property type="evidence" value="ECO:0007669"/>
    <property type="project" value="InterPro"/>
</dbReference>
<organism evidence="4 5">
    <name type="scientific">Telmatocola sphagniphila</name>
    <dbReference type="NCBI Taxonomy" id="1123043"/>
    <lineage>
        <taxon>Bacteria</taxon>
        <taxon>Pseudomonadati</taxon>
        <taxon>Planctomycetota</taxon>
        <taxon>Planctomycetia</taxon>
        <taxon>Gemmatales</taxon>
        <taxon>Gemmataceae</taxon>
    </lineage>
</organism>
<evidence type="ECO:0000313" key="5">
    <source>
        <dbReference type="Proteomes" id="UP000676194"/>
    </source>
</evidence>
<accession>A0A8E6B3S7</accession>
<protein>
    <submittedName>
        <fullName evidence="4">Hsp70 family protein</fullName>
    </submittedName>
</protein>
<dbReference type="PANTHER" id="PTHR42749:SF1">
    <property type="entry name" value="CELL SHAPE-DETERMINING PROTEIN MREB"/>
    <property type="match status" value="1"/>
</dbReference>
<dbReference type="Gene3D" id="3.30.420.40">
    <property type="match status" value="2"/>
</dbReference>
<gene>
    <name evidence="4" type="ORF">KIH39_22835</name>
</gene>
<dbReference type="Proteomes" id="UP000676194">
    <property type="component" value="Chromosome"/>
</dbReference>
<keyword evidence="5" id="KW-1185">Reference proteome</keyword>
<dbReference type="Pfam" id="PF00012">
    <property type="entry name" value="HSP70"/>
    <property type="match status" value="1"/>
</dbReference>
<dbReference type="PANTHER" id="PTHR42749">
    <property type="entry name" value="CELL SHAPE-DETERMINING PROTEIN MREB"/>
    <property type="match status" value="1"/>
</dbReference>
<proteinExistence type="predicted"/>
<evidence type="ECO:0000256" key="2">
    <source>
        <dbReference type="ARBA" id="ARBA00022840"/>
    </source>
</evidence>
<dbReference type="AlphaFoldDB" id="A0A8E6B3S7"/>
<evidence type="ECO:0000313" key="4">
    <source>
        <dbReference type="EMBL" id="QVL31650.1"/>
    </source>
</evidence>